<keyword evidence="3 6" id="KW-0812">Transmembrane</keyword>
<evidence type="ECO:0000256" key="5">
    <source>
        <dbReference type="ARBA" id="ARBA00023136"/>
    </source>
</evidence>
<keyword evidence="9" id="KW-1185">Reference proteome</keyword>
<evidence type="ECO:0000256" key="6">
    <source>
        <dbReference type="SAM" id="Phobius"/>
    </source>
</evidence>
<dbReference type="SUPFAM" id="SSF103473">
    <property type="entry name" value="MFS general substrate transporter"/>
    <property type="match status" value="1"/>
</dbReference>
<evidence type="ECO:0000256" key="3">
    <source>
        <dbReference type="ARBA" id="ARBA00022692"/>
    </source>
</evidence>
<accession>A0ABU9AQ01</accession>
<feature type="transmembrane region" description="Helical" evidence="6">
    <location>
        <begin position="272"/>
        <end position="292"/>
    </location>
</feature>
<feature type="transmembrane region" description="Helical" evidence="6">
    <location>
        <begin position="298"/>
        <end position="319"/>
    </location>
</feature>
<evidence type="ECO:0000256" key="2">
    <source>
        <dbReference type="ARBA" id="ARBA00022475"/>
    </source>
</evidence>
<gene>
    <name evidence="8" type="ORF">WKV53_04810</name>
</gene>
<comment type="caution">
    <text evidence="8">The sequence shown here is derived from an EMBL/GenBank/DDBJ whole genome shotgun (WGS) entry which is preliminary data.</text>
</comment>
<dbReference type="InterPro" id="IPR011701">
    <property type="entry name" value="MFS"/>
</dbReference>
<feature type="transmembrane region" description="Helical" evidence="6">
    <location>
        <begin position="165"/>
        <end position="190"/>
    </location>
</feature>
<evidence type="ECO:0000313" key="8">
    <source>
        <dbReference type="EMBL" id="MEK7949798.1"/>
    </source>
</evidence>
<feature type="transmembrane region" description="Helical" evidence="6">
    <location>
        <begin position="364"/>
        <end position="384"/>
    </location>
</feature>
<dbReference type="RefSeq" id="WP_341403214.1">
    <property type="nucleotide sequence ID" value="NZ_JBBUKT010000001.1"/>
</dbReference>
<protein>
    <submittedName>
        <fullName evidence="8">MFS transporter</fullName>
    </submittedName>
</protein>
<proteinExistence type="predicted"/>
<name>A0ABU9AQ01_9BACT</name>
<evidence type="ECO:0000313" key="9">
    <source>
        <dbReference type="Proteomes" id="UP001371305"/>
    </source>
</evidence>
<sequence length="399" mass="40900">MTDSSRGGRSILPIVLLSAAGFTVLTTEFVIVGLLPAMARDLGVSVSSAGLLVTLFAFTVAVVGPPLTASFSRFERKRLFVTTLLLFALSNLLAATAPNFGLMAFARFIPAVMLPVFWALASETAVAITGPERAGKAISMVSFGIVAATIFGIPIGTLIGDAFGWRVAFGSLAGLALLKAALLFFFLPVIQGKRESASVASQMGILRDPVIAGHVLLSLLVFAGMFTAYTYLADILERLGGFDGATVGWILMGFGGVGMIGNWLGGRLVDRSPLGASVIFCAPIAIAMIAVVPVVHSYGVLAIVLAIWGIAQAALFTVSHVRVMKSASANAALGASLNISGANMGIGLGAIVGGRVIDGFGLQHVGWAAAGVIGLSIAAAFVLMTARSSSVGDPCPEAE</sequence>
<feature type="transmembrane region" description="Helical" evidence="6">
    <location>
        <begin position="44"/>
        <end position="67"/>
    </location>
</feature>
<keyword evidence="5 6" id="KW-0472">Membrane</keyword>
<dbReference type="Pfam" id="PF07690">
    <property type="entry name" value="MFS_1"/>
    <property type="match status" value="1"/>
</dbReference>
<feature type="transmembrane region" description="Helical" evidence="6">
    <location>
        <begin position="108"/>
        <end position="128"/>
    </location>
</feature>
<dbReference type="PROSITE" id="PS50850">
    <property type="entry name" value="MFS"/>
    <property type="match status" value="1"/>
</dbReference>
<dbReference type="PANTHER" id="PTHR43124">
    <property type="entry name" value="PURINE EFFLUX PUMP PBUE"/>
    <property type="match status" value="1"/>
</dbReference>
<dbReference type="Gene3D" id="1.20.1250.20">
    <property type="entry name" value="MFS general substrate transporter like domains"/>
    <property type="match status" value="1"/>
</dbReference>
<feature type="domain" description="Major facilitator superfamily (MFS) profile" evidence="7">
    <location>
        <begin position="13"/>
        <end position="388"/>
    </location>
</feature>
<dbReference type="Proteomes" id="UP001371305">
    <property type="component" value="Unassembled WGS sequence"/>
</dbReference>
<keyword evidence="4 6" id="KW-1133">Transmembrane helix</keyword>
<comment type="subcellular location">
    <subcellularLocation>
        <location evidence="1">Cell membrane</location>
        <topology evidence="1">Multi-pass membrane protein</topology>
    </subcellularLocation>
</comment>
<keyword evidence="2" id="KW-1003">Cell membrane</keyword>
<dbReference type="CDD" id="cd17324">
    <property type="entry name" value="MFS_NepI_like"/>
    <property type="match status" value="1"/>
</dbReference>
<dbReference type="EMBL" id="JBBUKT010000001">
    <property type="protein sequence ID" value="MEK7949798.1"/>
    <property type="molecule type" value="Genomic_DNA"/>
</dbReference>
<dbReference type="PANTHER" id="PTHR43124:SF10">
    <property type="entry name" value="PURINE EFFLUX PUMP PBUE"/>
    <property type="match status" value="1"/>
</dbReference>
<dbReference type="InterPro" id="IPR020846">
    <property type="entry name" value="MFS_dom"/>
</dbReference>
<dbReference type="InterPro" id="IPR050189">
    <property type="entry name" value="MFS_Efflux_Transporters"/>
</dbReference>
<feature type="transmembrane region" description="Helical" evidence="6">
    <location>
        <begin position="244"/>
        <end position="265"/>
    </location>
</feature>
<evidence type="ECO:0000256" key="4">
    <source>
        <dbReference type="ARBA" id="ARBA00022989"/>
    </source>
</evidence>
<feature type="transmembrane region" description="Helical" evidence="6">
    <location>
        <begin position="140"/>
        <end position="159"/>
    </location>
</feature>
<feature type="transmembrane region" description="Helical" evidence="6">
    <location>
        <begin position="79"/>
        <end position="102"/>
    </location>
</feature>
<feature type="transmembrane region" description="Helical" evidence="6">
    <location>
        <begin position="211"/>
        <end position="232"/>
    </location>
</feature>
<feature type="transmembrane region" description="Helical" evidence="6">
    <location>
        <begin position="331"/>
        <end position="352"/>
    </location>
</feature>
<feature type="transmembrane region" description="Helical" evidence="6">
    <location>
        <begin position="12"/>
        <end position="38"/>
    </location>
</feature>
<evidence type="ECO:0000259" key="7">
    <source>
        <dbReference type="PROSITE" id="PS50850"/>
    </source>
</evidence>
<dbReference type="InterPro" id="IPR036259">
    <property type="entry name" value="MFS_trans_sf"/>
</dbReference>
<organism evidence="8 9">
    <name type="scientific">Luteolibacter soli</name>
    <dbReference type="NCBI Taxonomy" id="3135280"/>
    <lineage>
        <taxon>Bacteria</taxon>
        <taxon>Pseudomonadati</taxon>
        <taxon>Verrucomicrobiota</taxon>
        <taxon>Verrucomicrobiia</taxon>
        <taxon>Verrucomicrobiales</taxon>
        <taxon>Verrucomicrobiaceae</taxon>
        <taxon>Luteolibacter</taxon>
    </lineage>
</organism>
<evidence type="ECO:0000256" key="1">
    <source>
        <dbReference type="ARBA" id="ARBA00004651"/>
    </source>
</evidence>
<reference evidence="8 9" key="1">
    <citation type="submission" date="2024-04" db="EMBL/GenBank/DDBJ databases">
        <title>Luteolibacter sp. isolated from soil.</title>
        <authorList>
            <person name="An J."/>
        </authorList>
    </citation>
    <scope>NUCLEOTIDE SEQUENCE [LARGE SCALE GENOMIC DNA]</scope>
    <source>
        <strain evidence="8 9">Y139</strain>
    </source>
</reference>